<evidence type="ECO:0000259" key="1">
    <source>
        <dbReference type="Pfam" id="PF04991"/>
    </source>
</evidence>
<keyword evidence="3" id="KW-1185">Reference proteome</keyword>
<proteinExistence type="predicted"/>
<dbReference type="Pfam" id="PF04991">
    <property type="entry name" value="LicD"/>
    <property type="match status" value="1"/>
</dbReference>
<reference evidence="3" key="1">
    <citation type="journal article" date="2019" name="Int. J. Syst. Evol. Microbiol.">
        <title>The Global Catalogue of Microorganisms (GCM) 10K type strain sequencing project: providing services to taxonomists for standard genome sequencing and annotation.</title>
        <authorList>
            <consortium name="The Broad Institute Genomics Platform"/>
            <consortium name="The Broad Institute Genome Sequencing Center for Infectious Disease"/>
            <person name="Wu L."/>
            <person name="Ma J."/>
        </authorList>
    </citation>
    <scope>NUCLEOTIDE SEQUENCE [LARGE SCALE GENOMIC DNA]</scope>
    <source>
        <strain evidence="3">CCUG 60022</strain>
    </source>
</reference>
<comment type="caution">
    <text evidence="2">The sequence shown here is derived from an EMBL/GenBank/DDBJ whole genome shotgun (WGS) entry which is preliminary data.</text>
</comment>
<evidence type="ECO:0000313" key="3">
    <source>
        <dbReference type="Proteomes" id="UP001597032"/>
    </source>
</evidence>
<evidence type="ECO:0000313" key="2">
    <source>
        <dbReference type="EMBL" id="MFD0762565.1"/>
    </source>
</evidence>
<dbReference type="InterPro" id="IPR052942">
    <property type="entry name" value="LPS_cholinephosphotransferase"/>
</dbReference>
<protein>
    <submittedName>
        <fullName evidence="2">LicD family protein</fullName>
    </submittedName>
</protein>
<dbReference type="Proteomes" id="UP001597032">
    <property type="component" value="Unassembled WGS sequence"/>
</dbReference>
<accession>A0ABW2ZBV4</accession>
<dbReference type="RefSeq" id="WP_298263245.1">
    <property type="nucleotide sequence ID" value="NZ_JBHTIC010000008.1"/>
</dbReference>
<dbReference type="InterPro" id="IPR007074">
    <property type="entry name" value="LicD/FKTN/FKRP_NTP_transf"/>
</dbReference>
<feature type="domain" description="LicD/FKTN/FKRP nucleotidyltransferase" evidence="1">
    <location>
        <begin position="30"/>
        <end position="138"/>
    </location>
</feature>
<name>A0ABW2ZBV4_9FLAO</name>
<dbReference type="PANTHER" id="PTHR43404">
    <property type="entry name" value="LIPOPOLYSACCHARIDE CHOLINEPHOSPHOTRANSFERASE LICD"/>
    <property type="match status" value="1"/>
</dbReference>
<gene>
    <name evidence="2" type="ORF">ACFQZW_10765</name>
</gene>
<sequence length="193" mass="22699">MAYSITLTGKNNKEALDLLELSAKIMNTCKLVYWLEGGTLLGIRRENRLLPWDNDLDFSLMYPGKPKLETLINQLKSEGLRVRVRKFKNTLPFKNGDLRIIKVRKKKLFGLLKGNVCLDIFIKYNYNEKAYWQIGNKVKNVPYKFYATVKEIKFNNYSYSIPKLTDEYLTYRYGNWNVPVKNWNTFTDDNALS</sequence>
<dbReference type="EMBL" id="JBHTIC010000008">
    <property type="protein sequence ID" value="MFD0762565.1"/>
    <property type="molecule type" value="Genomic_DNA"/>
</dbReference>
<organism evidence="2 3">
    <name type="scientific">Lutibacter aestuarii</name>
    <dbReference type="NCBI Taxonomy" id="861111"/>
    <lineage>
        <taxon>Bacteria</taxon>
        <taxon>Pseudomonadati</taxon>
        <taxon>Bacteroidota</taxon>
        <taxon>Flavobacteriia</taxon>
        <taxon>Flavobacteriales</taxon>
        <taxon>Flavobacteriaceae</taxon>
        <taxon>Lutibacter</taxon>
    </lineage>
</organism>
<dbReference type="PANTHER" id="PTHR43404:SF1">
    <property type="entry name" value="MNN4P"/>
    <property type="match status" value="1"/>
</dbReference>